<dbReference type="CDD" id="cd00200">
    <property type="entry name" value="WD40"/>
    <property type="match status" value="2"/>
</dbReference>
<evidence type="ECO:0000313" key="8">
    <source>
        <dbReference type="Proteomes" id="UP000053617"/>
    </source>
</evidence>
<evidence type="ECO:0000259" key="4">
    <source>
        <dbReference type="Pfam" id="PF06985"/>
    </source>
</evidence>
<accession>A0A0D2IIP2</accession>
<dbReference type="Proteomes" id="UP000053617">
    <property type="component" value="Unassembled WGS sequence"/>
</dbReference>
<feature type="repeat" description="WD" evidence="3">
    <location>
        <begin position="1314"/>
        <end position="1355"/>
    </location>
</feature>
<feature type="repeat" description="WD" evidence="3">
    <location>
        <begin position="1188"/>
        <end position="1229"/>
    </location>
</feature>
<feature type="repeat" description="WD" evidence="3">
    <location>
        <begin position="855"/>
        <end position="896"/>
    </location>
</feature>
<feature type="repeat" description="WD" evidence="3">
    <location>
        <begin position="939"/>
        <end position="980"/>
    </location>
</feature>
<feature type="repeat" description="WD" evidence="3">
    <location>
        <begin position="1064"/>
        <end position="1105"/>
    </location>
</feature>
<dbReference type="InterPro" id="IPR055442">
    <property type="entry name" value="Beta-prop_EML-like_2nd"/>
</dbReference>
<feature type="domain" description="Heterokaryon incompatibility" evidence="4">
    <location>
        <begin position="25"/>
        <end position="144"/>
    </location>
</feature>
<evidence type="ECO:0000256" key="2">
    <source>
        <dbReference type="ARBA" id="ARBA00022737"/>
    </source>
</evidence>
<dbReference type="InterPro" id="IPR036322">
    <property type="entry name" value="WD40_repeat_dom_sf"/>
</dbReference>
<dbReference type="PRINTS" id="PR00320">
    <property type="entry name" value="GPROTEINBRPT"/>
</dbReference>
<sequence length="1490" mass="166739">MRLVKIGSRGELSLTQNLIEDIPRYAILSHTWGADDDEVTFNDLQNGSGKSKAGYIKIQFCGEQAHKDGLQYFWVDTCCIDKANHTEFSEAIASMFRWYRHAVICYVYLSDVSARKRDNSQSGRTWESAFRKSRWFTRGWTLQELIAPKLVEFYSREGDRLGDRNSLEQEIHEITEIPIAALRGAPLSDFSVDRRMRWTEKRKTKRKEDKAYCLLGIFDVFIPLIYGEGENAFIRLKEEIDRSSRKSLKLDLRKIPYAKGAMYNSYEDDDITCHPATRVDLLHQIQDWAQQLRSKSIFWLSGAAGTGKSTVSRTFAKWLTEQDHLGSVVLGASFFFKRGEGDRGNASRFFPTVVRDLVLKIPGLDSLIAEVIDSDPSIFDKALGEQFDKLIYHPLQKVNLNTGGCSIFIVVVDALDECEKARDIKAIIDLWSRLPYITTIHLRLFITSRPDVPILQGIKTVPIDTYQDIVLHEEVPRATIQNDILVFLEDEFSKIRENYNRDRPSSIALNPDWPGRGSLQALADMAVPLFIVAATVCRFLSDLNWNPRTRLEKLLESKGIGATSQMEQTYLPVLRQLSATLSDPRDAEPLYQEFRTIVGSIVVLAEPLSIASLSDLLQVSQGNIWDRIHPLRSVLRVPADFATPIRTLHLSFSEFLLGDKLRDQSFRVDGPGTHQMLLTKCLALLSGTNGLRENLCSLSYPGQSRREIDSTIIDQRLSPAFQYACRYWVHHVQHSIVRIHDDDIVHVFLRRHFLHWLEALSLMNRIAEVIGQVSVLQSLTSKSDSTHLSSFLDDARRVVLINRYIADIAPLQIYSSAMVFAPQTSIVRKICGRFPAWIRRCPITPTMWGPKLQTLEGHTDPVFAVTFSPNGLLLASASYDKTVRLWNPTTGQEVQTLEGHTSHVNAVTFSSDGSLLASASGDMTVRLWNPATGQEVQKLEGHTKSVETVAFSSDCSFLASASEDETLRLWNPATGQEVQRLEGHTSFLEAVAFSPDDSLFASASHDQTVRLWNPTTGQEVQRLEHTDSVLAVAFSYNGLLLASASYDGTVRLWNLTTGQEVQTLEGHTGYVTAVAFSSDSSLLASASEDETVRLWNPMTGRELQTLKGHTQCVNAVAFSSDGSLLASASYDKTVRLWNPTTGQEVPQGHSDHVISVAFSSNGSLLASTSEDRTVRLWNPTTGQEVQTLKGDISPLTRVIFSSNCSLIATTSYDQPIRLWNPTTGQEVQKLERHTKSEYAVSFSSDGSLLASVPDDATVRLWNPMTNRELQTLKGHTSWVSAVTFSSDSSLLASASHDQTVRLWNPTTGQEVQRLEGHTDSVFAVAFSHNGLLLASASYDKTIRLWNPTTGQEVQTLKGHTSLVEAVAFSSDGSLLASMSTDNTIKLWNPTTGQEVQKFDYEPGSWTRTISFTSDSKTLLVDRGALSLNNESNTRRSFAPTTIMIRNDWVQQGDYNLLWLPHEYRNVCSAFYGNTFALGLRSGQVSFIQLD</sequence>
<dbReference type="HOGENOM" id="CLU_000288_6_16_1"/>
<dbReference type="InterPro" id="IPR056884">
    <property type="entry name" value="NPHP3-like_N"/>
</dbReference>
<reference evidence="7 8" key="1">
    <citation type="submission" date="2015-01" db="EMBL/GenBank/DDBJ databases">
        <title>The Genome Sequence of Rhinocladiella mackenzie CBS 650.93.</title>
        <authorList>
            <consortium name="The Broad Institute Genomics Platform"/>
            <person name="Cuomo C."/>
            <person name="de Hoog S."/>
            <person name="Gorbushina A."/>
            <person name="Stielow B."/>
            <person name="Teixiera M."/>
            <person name="Abouelleil A."/>
            <person name="Chapman S.B."/>
            <person name="Priest M."/>
            <person name="Young S.K."/>
            <person name="Wortman J."/>
            <person name="Nusbaum C."/>
            <person name="Birren B."/>
        </authorList>
    </citation>
    <scope>NUCLEOTIDE SEQUENCE [LARGE SCALE GENOMIC DNA]</scope>
    <source>
        <strain evidence="7 8">CBS 650.93</strain>
    </source>
</reference>
<evidence type="ECO:0000313" key="7">
    <source>
        <dbReference type="EMBL" id="KIX05609.1"/>
    </source>
</evidence>
<feature type="repeat" description="WD" evidence="3">
    <location>
        <begin position="981"/>
        <end position="1022"/>
    </location>
</feature>
<dbReference type="Gene3D" id="2.130.10.10">
    <property type="entry name" value="YVTN repeat-like/Quinoprotein amine dehydrogenase"/>
    <property type="match status" value="7"/>
</dbReference>
<evidence type="ECO:0000259" key="5">
    <source>
        <dbReference type="Pfam" id="PF23414"/>
    </source>
</evidence>
<feature type="repeat" description="WD" evidence="3">
    <location>
        <begin position="1146"/>
        <end position="1187"/>
    </location>
</feature>
<keyword evidence="8" id="KW-1185">Reference proteome</keyword>
<dbReference type="InterPro" id="IPR001680">
    <property type="entry name" value="WD40_rpt"/>
</dbReference>
<dbReference type="Pfam" id="PF00400">
    <property type="entry name" value="WD40"/>
    <property type="match status" value="8"/>
</dbReference>
<dbReference type="InterPro" id="IPR018391">
    <property type="entry name" value="PQQ_b-propeller_rpt"/>
</dbReference>
<dbReference type="PANTHER" id="PTHR19879">
    <property type="entry name" value="TRANSCRIPTION INITIATION FACTOR TFIID"/>
    <property type="match status" value="1"/>
</dbReference>
<dbReference type="InterPro" id="IPR019775">
    <property type="entry name" value="WD40_repeat_CS"/>
</dbReference>
<dbReference type="InterPro" id="IPR011047">
    <property type="entry name" value="Quinoprotein_ADH-like_sf"/>
</dbReference>
<dbReference type="SUPFAM" id="SSF52540">
    <property type="entry name" value="P-loop containing nucleoside triphosphate hydrolases"/>
    <property type="match status" value="1"/>
</dbReference>
<feature type="repeat" description="WD" evidence="3">
    <location>
        <begin position="1106"/>
        <end position="1147"/>
    </location>
</feature>
<feature type="repeat" description="WD" evidence="3">
    <location>
        <begin position="1356"/>
        <end position="1397"/>
    </location>
</feature>
<feature type="repeat" description="WD" evidence="3">
    <location>
        <begin position="1272"/>
        <end position="1313"/>
    </location>
</feature>
<proteinExistence type="predicted"/>
<feature type="domain" description="Nephrocystin 3-like N-terminal" evidence="6">
    <location>
        <begin position="284"/>
        <end position="449"/>
    </location>
</feature>
<feature type="repeat" description="WD" evidence="3">
    <location>
        <begin position="1230"/>
        <end position="1271"/>
    </location>
</feature>
<keyword evidence="1 3" id="KW-0853">WD repeat</keyword>
<dbReference type="RefSeq" id="XP_013272745.1">
    <property type="nucleotide sequence ID" value="XM_013417291.1"/>
</dbReference>
<dbReference type="PROSITE" id="PS50294">
    <property type="entry name" value="WD_REPEATS_REGION"/>
    <property type="match status" value="12"/>
</dbReference>
<dbReference type="Pfam" id="PF24883">
    <property type="entry name" value="NPHP3_N"/>
    <property type="match status" value="1"/>
</dbReference>
<dbReference type="STRING" id="1442369.A0A0D2IIP2"/>
<name>A0A0D2IIP2_9EURO</name>
<dbReference type="PROSITE" id="PS00678">
    <property type="entry name" value="WD_REPEATS_1"/>
    <property type="match status" value="1"/>
</dbReference>
<evidence type="ECO:0000256" key="1">
    <source>
        <dbReference type="ARBA" id="ARBA00022574"/>
    </source>
</evidence>
<protein>
    <recommendedName>
        <fullName evidence="9">Vegetative incompatibility protein HET-E-1</fullName>
    </recommendedName>
</protein>
<dbReference type="OrthoDB" id="4158009at2759"/>
<dbReference type="VEuPathDB" id="FungiDB:Z518_03581"/>
<dbReference type="SUPFAM" id="SSF50978">
    <property type="entry name" value="WD40 repeat-like"/>
    <property type="match status" value="1"/>
</dbReference>
<dbReference type="PROSITE" id="PS50082">
    <property type="entry name" value="WD_REPEATS_2"/>
    <property type="match status" value="13"/>
</dbReference>
<evidence type="ECO:0008006" key="9">
    <source>
        <dbReference type="Google" id="ProtNLM"/>
    </source>
</evidence>
<feature type="repeat" description="WD" evidence="3">
    <location>
        <begin position="1022"/>
        <end position="1063"/>
    </location>
</feature>
<organism evidence="7 8">
    <name type="scientific">Rhinocladiella mackenziei CBS 650.93</name>
    <dbReference type="NCBI Taxonomy" id="1442369"/>
    <lineage>
        <taxon>Eukaryota</taxon>
        <taxon>Fungi</taxon>
        <taxon>Dikarya</taxon>
        <taxon>Ascomycota</taxon>
        <taxon>Pezizomycotina</taxon>
        <taxon>Eurotiomycetes</taxon>
        <taxon>Chaetothyriomycetidae</taxon>
        <taxon>Chaetothyriales</taxon>
        <taxon>Herpotrichiellaceae</taxon>
        <taxon>Rhinocladiella</taxon>
    </lineage>
</organism>
<dbReference type="SMART" id="SM00320">
    <property type="entry name" value="WD40"/>
    <property type="match status" value="13"/>
</dbReference>
<evidence type="ECO:0000256" key="3">
    <source>
        <dbReference type="PROSITE-ProRule" id="PRU00221"/>
    </source>
</evidence>
<dbReference type="InterPro" id="IPR010730">
    <property type="entry name" value="HET"/>
</dbReference>
<keyword evidence="2" id="KW-0677">Repeat</keyword>
<dbReference type="SMART" id="SM00564">
    <property type="entry name" value="PQQ"/>
    <property type="match status" value="7"/>
</dbReference>
<dbReference type="InterPro" id="IPR015943">
    <property type="entry name" value="WD40/YVTN_repeat-like_dom_sf"/>
</dbReference>
<feature type="domain" description="EML-like second beta-propeller" evidence="5">
    <location>
        <begin position="989"/>
        <end position="1147"/>
    </location>
</feature>
<dbReference type="Gene3D" id="3.40.50.300">
    <property type="entry name" value="P-loop containing nucleotide triphosphate hydrolases"/>
    <property type="match status" value="1"/>
</dbReference>
<dbReference type="InterPro" id="IPR027417">
    <property type="entry name" value="P-loop_NTPase"/>
</dbReference>
<feature type="repeat" description="WD" evidence="3">
    <location>
        <begin position="897"/>
        <end position="938"/>
    </location>
</feature>
<dbReference type="PANTHER" id="PTHR19879:SF9">
    <property type="entry name" value="TRANSCRIPTION INITIATION FACTOR TFIID SUBUNIT 5"/>
    <property type="match status" value="1"/>
</dbReference>
<dbReference type="GeneID" id="25291652"/>
<dbReference type="Pfam" id="PF23414">
    <property type="entry name" value="Beta-prop_EML_2"/>
    <property type="match status" value="1"/>
</dbReference>
<dbReference type="SUPFAM" id="SSF50998">
    <property type="entry name" value="Quinoprotein alcohol dehydrogenase-like"/>
    <property type="match status" value="1"/>
</dbReference>
<gene>
    <name evidence="7" type="ORF">Z518_03581</name>
</gene>
<dbReference type="Pfam" id="PF06985">
    <property type="entry name" value="HET"/>
    <property type="match status" value="1"/>
</dbReference>
<dbReference type="InterPro" id="IPR020472">
    <property type="entry name" value="WD40_PAC1"/>
</dbReference>
<dbReference type="EMBL" id="KN847477">
    <property type="protein sequence ID" value="KIX05609.1"/>
    <property type="molecule type" value="Genomic_DNA"/>
</dbReference>
<evidence type="ECO:0000259" key="6">
    <source>
        <dbReference type="Pfam" id="PF24883"/>
    </source>
</evidence>